<proteinExistence type="inferred from homology"/>
<dbReference type="EMBL" id="CAIX01000450">
    <property type="protein sequence ID" value="CCI50323.1"/>
    <property type="molecule type" value="Genomic_DNA"/>
</dbReference>
<organism evidence="3 4">
    <name type="scientific">Albugo candida</name>
    <dbReference type="NCBI Taxonomy" id="65357"/>
    <lineage>
        <taxon>Eukaryota</taxon>
        <taxon>Sar</taxon>
        <taxon>Stramenopiles</taxon>
        <taxon>Oomycota</taxon>
        <taxon>Peronosporomycetes</taxon>
        <taxon>Albuginales</taxon>
        <taxon>Albuginaceae</taxon>
        <taxon>Albugo</taxon>
    </lineage>
</organism>
<dbReference type="InterPro" id="IPR006941">
    <property type="entry name" value="RNase_CAF1"/>
</dbReference>
<evidence type="ECO:0000313" key="3">
    <source>
        <dbReference type="EMBL" id="CCI50323.1"/>
    </source>
</evidence>
<feature type="region of interest" description="Disordered" evidence="2">
    <location>
        <begin position="679"/>
        <end position="700"/>
    </location>
</feature>
<gene>
    <name evidence="3" type="ORF">BN9_119900</name>
</gene>
<accession>A0A024GTP6</accession>
<dbReference type="GO" id="GO:0000175">
    <property type="term" value="F:3'-5'-RNA exonuclease activity"/>
    <property type="evidence" value="ECO:0007669"/>
    <property type="project" value="TreeGrafter"/>
</dbReference>
<dbReference type="AlphaFoldDB" id="A0A024GTP6"/>
<dbReference type="PANTHER" id="PTHR15092:SF47">
    <property type="entry name" value="POLY(A)-SPECIFIC EXORIBONUCLEASE PARN"/>
    <property type="match status" value="1"/>
</dbReference>
<name>A0A024GTP6_9STRA</name>
<dbReference type="FunCoup" id="A0A024GTP6">
    <property type="interactions" value="249"/>
</dbReference>
<comment type="similarity">
    <text evidence="1">Belongs to the CAF1 family.</text>
</comment>
<dbReference type="GO" id="GO:0003723">
    <property type="term" value="F:RNA binding"/>
    <property type="evidence" value="ECO:0007669"/>
    <property type="project" value="TreeGrafter"/>
</dbReference>
<protein>
    <submittedName>
        <fullName evidence="3">Uncharacterized protein</fullName>
    </submittedName>
</protein>
<keyword evidence="4" id="KW-1185">Reference proteome</keyword>
<dbReference type="InterPro" id="IPR012337">
    <property type="entry name" value="RNaseH-like_sf"/>
</dbReference>
<dbReference type="Gene3D" id="3.30.420.10">
    <property type="entry name" value="Ribonuclease H-like superfamily/Ribonuclease H"/>
    <property type="match status" value="2"/>
</dbReference>
<dbReference type="InterPro" id="IPR051181">
    <property type="entry name" value="CAF1_poly(A)_ribonucleases"/>
</dbReference>
<sequence>MLFVVLCQQRNSVPKAAFRLPKVNFVHQPERKFTEKKNDIVPHRSFAMNVTRHNFEACFQQVKKSILSDSCKFIAIDTEFTGLCYKEESKEWYLDTLEERYQKLKQTGENFLVSQFGLATAHVTPSAVNVTNGNEVSSNGDAECKFDYEIKVWNFYLFPRPHGHVDPRFLCQASCLQFLAEHDFDFNKFIYDGISFCKLSKVSSMKKKVEKQIEQYRQQQEMGSKPNVLQLDAQGLKFQQIVRNLIENFLREEKLVEGDTDKLQDRNELLLEANSSYQRMIIYETIRSIDNNLHAKSVEEGIQIQLVTPEEKKELMEERIEQMRSETNETIGFSRVIQVLKDSRKPIVGHNALLDFIYMYHQFCQPLPNNLKEFKKELTHSFPNIYDTKYMATHSALSDELESSSLSSLFDFMKSRISLSPSKLISSHENFQRYHAALQSHSNDEEDTIESRKPSSLCHEAGFDAFMTAYCFLGLLHHDLKTGEANEIEIPPDTAGPSRTKRSKVGRKKRAKKSIVNYSNVIAAFDARLDQMKDWKNYLNLMASDESHLDLKNAKQVIDRSRVYHVHSTKRKIHQLDMEKLFQPSEVRIKRVIRESDQKAFVVLSKGTIPANIEFISSVDTIPIEEDIVLSAECDLGNGSNSNEEDMNGVTITSYYEFIKEKEKPLVTREECTLIMRSEDTKEVEKATESQPKEKVDEGNDNVSLWNRCVIS</sequence>
<feature type="compositionally biased region" description="Basic and acidic residues" evidence="2">
    <location>
        <begin position="679"/>
        <end position="698"/>
    </location>
</feature>
<dbReference type="SUPFAM" id="SSF53098">
    <property type="entry name" value="Ribonuclease H-like"/>
    <property type="match status" value="1"/>
</dbReference>
<dbReference type="InParanoid" id="A0A024GTP6"/>
<dbReference type="PANTHER" id="PTHR15092">
    <property type="entry name" value="POLY A -SPECIFIC RIBONUCLEASE/TARGET OF EGR1, MEMBER 1"/>
    <property type="match status" value="1"/>
</dbReference>
<reference evidence="3 4" key="1">
    <citation type="submission" date="2012-05" db="EMBL/GenBank/DDBJ databases">
        <title>Recombination and specialization in a pathogen metapopulation.</title>
        <authorList>
            <person name="Gardiner A."/>
            <person name="Kemen E."/>
            <person name="Schultz-Larsen T."/>
            <person name="MacLean D."/>
            <person name="Van Oosterhout C."/>
            <person name="Jones J.D.G."/>
        </authorList>
    </citation>
    <scope>NUCLEOTIDE SEQUENCE [LARGE SCALE GENOMIC DNA]</scope>
    <source>
        <strain evidence="3 4">Ac Nc2</strain>
    </source>
</reference>
<evidence type="ECO:0000256" key="2">
    <source>
        <dbReference type="SAM" id="MobiDB-lite"/>
    </source>
</evidence>
<feature type="region of interest" description="Disordered" evidence="2">
    <location>
        <begin position="487"/>
        <end position="509"/>
    </location>
</feature>
<dbReference type="InterPro" id="IPR036397">
    <property type="entry name" value="RNaseH_sf"/>
</dbReference>
<comment type="caution">
    <text evidence="3">The sequence shown here is derived from an EMBL/GenBank/DDBJ whole genome shotgun (WGS) entry which is preliminary data.</text>
</comment>
<dbReference type="STRING" id="65357.A0A024GTP6"/>
<evidence type="ECO:0000256" key="1">
    <source>
        <dbReference type="ARBA" id="ARBA00008372"/>
    </source>
</evidence>
<dbReference type="Pfam" id="PF04857">
    <property type="entry name" value="CAF1"/>
    <property type="match status" value="1"/>
</dbReference>
<evidence type="ECO:0000313" key="4">
    <source>
        <dbReference type="Proteomes" id="UP000053237"/>
    </source>
</evidence>
<feature type="compositionally biased region" description="Basic residues" evidence="2">
    <location>
        <begin position="499"/>
        <end position="509"/>
    </location>
</feature>
<dbReference type="Proteomes" id="UP000053237">
    <property type="component" value="Unassembled WGS sequence"/>
</dbReference>
<dbReference type="OrthoDB" id="1432093at2759"/>